<feature type="region of interest" description="Disordered" evidence="1">
    <location>
        <begin position="849"/>
        <end position="872"/>
    </location>
</feature>
<keyword evidence="4" id="KW-1185">Reference proteome</keyword>
<dbReference type="RefSeq" id="XP_068365436.1">
    <property type="nucleotide sequence ID" value="XM_068499917.1"/>
</dbReference>
<feature type="region of interest" description="Disordered" evidence="1">
    <location>
        <begin position="736"/>
        <end position="785"/>
    </location>
</feature>
<dbReference type="Proteomes" id="UP000179807">
    <property type="component" value="Unassembled WGS sequence"/>
</dbReference>
<protein>
    <recommendedName>
        <fullName evidence="2">Protein kinase domain-containing protein</fullName>
    </recommendedName>
</protein>
<feature type="compositionally biased region" description="Low complexity" evidence="1">
    <location>
        <begin position="175"/>
        <end position="189"/>
    </location>
</feature>
<dbReference type="PANTHER" id="PTHR12984:SF6">
    <property type="entry name" value="SCY1-LIKE PROTEIN 2"/>
    <property type="match status" value="1"/>
</dbReference>
<sequence length="872" mass="99330">MGSGISAKFDNVTHHFDIGVWKVHNAISKATGKRVSLWVIDYHLLKQKDRNKKTRRRYLQHCEKAIQMQMKIQHPNILKIFEAASAGKKFGFSSERVDFALSHEKKYTRDEAVYITQQLASTLKYLHDHRIAFLGHEPDNVFLNERFSLKLGLFLHAAQFQDHSNNSGNSGGNNSGSNNSNSNNNNSGSNLNVTLSHPFMNWFQDSPYFIPVNYCAPEMITQQTFTPMADVYMFALTCVFVFTGKAPTEASNASEIDTSLALVACSDLPPEYSKLLKNCLSTNESARPTFSQILEDEAFTSLVCGVFKYIDLISKKEPKDLFNFFSGLKNIIKVFSFRIIHQKFLPIFIHFIKKDVRYAIALLPMILKSHHKFNDQQFFEDIVKPLQPILTISEPHEIPGILIDHIGIFIKRIPEHDYTKYVYPIVLTALKCNSKKVLGQSLAVLPQLISIMPTENIKKDFIPTINKLLELIQDQDFAISIIRTLIITIKKTGPEFIAESSIPSIRRLWYKQQWPGITEIIADMIYLMKIPLATQLKTSVLLASDILSCSNIPTLNQSRFVNYIQNVMTQIITERNITNEEIEQAASIQPKEYELPQNELKDQGEEEEVEDDEELGEETTVNDDEDSLDDASEIDKAVLEERKHEIQKIKDKKFSYTIDLGSIVQNDSNLPSQSNKNNYSKTARFDRAHLFSEHENLNYDVEIKRFSLNEKSNHPPEKSVKVPPIAFDNLQLNHGFNVEDSNSESSRSAHNSTNSNGLISPRIYSPSALSSPRNPFHNQIETNVNPYSINSPSSIKLETQNQTSVSIRYIFGETTSNPSSPNDKNVFQRRMSGNNEDPFSLFEQKFVRSNSNSPINSENSRAKYDSAEFEFD</sequence>
<dbReference type="AlphaFoldDB" id="A0A1J4KR73"/>
<feature type="compositionally biased region" description="Low complexity" evidence="1">
    <location>
        <begin position="849"/>
        <end position="859"/>
    </location>
</feature>
<dbReference type="OrthoDB" id="79687at2759"/>
<dbReference type="InterPro" id="IPR051177">
    <property type="entry name" value="CIK-Related_Protein"/>
</dbReference>
<dbReference type="Pfam" id="PF00069">
    <property type="entry name" value="Pkinase"/>
    <property type="match status" value="1"/>
</dbReference>
<dbReference type="EMBL" id="MLAK01000567">
    <property type="protein sequence ID" value="OHT12300.1"/>
    <property type="molecule type" value="Genomic_DNA"/>
</dbReference>
<feature type="compositionally biased region" description="Basic and acidic residues" evidence="1">
    <location>
        <begin position="591"/>
        <end position="603"/>
    </location>
</feature>
<feature type="compositionally biased region" description="Acidic residues" evidence="1">
    <location>
        <begin position="604"/>
        <end position="629"/>
    </location>
</feature>
<evidence type="ECO:0000313" key="4">
    <source>
        <dbReference type="Proteomes" id="UP000179807"/>
    </source>
</evidence>
<dbReference type="InterPro" id="IPR001245">
    <property type="entry name" value="Ser-Thr/Tyr_kinase_cat_dom"/>
</dbReference>
<gene>
    <name evidence="3" type="ORF">TRFO_18012</name>
</gene>
<dbReference type="PANTHER" id="PTHR12984">
    <property type="entry name" value="SCY1-RELATED S/T PROTEIN KINASE-LIKE"/>
    <property type="match status" value="1"/>
</dbReference>
<dbReference type="InterPro" id="IPR000719">
    <property type="entry name" value="Prot_kinase_dom"/>
</dbReference>
<dbReference type="SUPFAM" id="SSF56112">
    <property type="entry name" value="Protein kinase-like (PK-like)"/>
    <property type="match status" value="1"/>
</dbReference>
<dbReference type="InterPro" id="IPR016024">
    <property type="entry name" value="ARM-type_fold"/>
</dbReference>
<dbReference type="GO" id="GO:0005524">
    <property type="term" value="F:ATP binding"/>
    <property type="evidence" value="ECO:0007669"/>
    <property type="project" value="InterPro"/>
</dbReference>
<proteinExistence type="predicted"/>
<dbReference type="SUPFAM" id="SSF48371">
    <property type="entry name" value="ARM repeat"/>
    <property type="match status" value="1"/>
</dbReference>
<comment type="caution">
    <text evidence="3">The sequence shown here is derived from an EMBL/GenBank/DDBJ whole genome shotgun (WGS) entry which is preliminary data.</text>
</comment>
<dbReference type="GO" id="GO:0004672">
    <property type="term" value="F:protein kinase activity"/>
    <property type="evidence" value="ECO:0007669"/>
    <property type="project" value="InterPro"/>
</dbReference>
<feature type="domain" description="Protein kinase" evidence="2">
    <location>
        <begin position="1"/>
        <end position="299"/>
    </location>
</feature>
<organism evidence="3 4">
    <name type="scientific">Tritrichomonas foetus</name>
    <dbReference type="NCBI Taxonomy" id="1144522"/>
    <lineage>
        <taxon>Eukaryota</taxon>
        <taxon>Metamonada</taxon>
        <taxon>Parabasalia</taxon>
        <taxon>Tritrichomonadida</taxon>
        <taxon>Tritrichomonadidae</taxon>
        <taxon>Tritrichomonas</taxon>
    </lineage>
</organism>
<reference evidence="3" key="1">
    <citation type="submission" date="2016-10" db="EMBL/GenBank/DDBJ databases">
        <authorList>
            <person name="Benchimol M."/>
            <person name="Almeida L.G."/>
            <person name="Vasconcelos A.T."/>
            <person name="Perreira-Neves A."/>
            <person name="Rosa I.A."/>
            <person name="Tasca T."/>
            <person name="Bogo M.R."/>
            <person name="de Souza W."/>
        </authorList>
    </citation>
    <scope>NUCLEOTIDE SEQUENCE [LARGE SCALE GENOMIC DNA]</scope>
    <source>
        <strain evidence="3">K</strain>
    </source>
</reference>
<dbReference type="InterPro" id="IPR011989">
    <property type="entry name" value="ARM-like"/>
</dbReference>
<dbReference type="VEuPathDB" id="TrichDB:TRFO_18012"/>
<evidence type="ECO:0000259" key="2">
    <source>
        <dbReference type="PROSITE" id="PS50011"/>
    </source>
</evidence>
<evidence type="ECO:0000256" key="1">
    <source>
        <dbReference type="SAM" id="MobiDB-lite"/>
    </source>
</evidence>
<feature type="compositionally biased region" description="Polar residues" evidence="1">
    <location>
        <begin position="767"/>
        <end position="785"/>
    </location>
</feature>
<dbReference type="PROSITE" id="PS50011">
    <property type="entry name" value="PROTEIN_KINASE_DOM"/>
    <property type="match status" value="1"/>
</dbReference>
<dbReference type="Pfam" id="PF07714">
    <property type="entry name" value="PK_Tyr_Ser-Thr"/>
    <property type="match status" value="1"/>
</dbReference>
<feature type="compositionally biased region" description="Low complexity" evidence="1">
    <location>
        <begin position="743"/>
        <end position="756"/>
    </location>
</feature>
<name>A0A1J4KR73_9EUKA</name>
<dbReference type="InterPro" id="IPR011009">
    <property type="entry name" value="Kinase-like_dom_sf"/>
</dbReference>
<feature type="region of interest" description="Disordered" evidence="1">
    <location>
        <begin position="164"/>
        <end position="189"/>
    </location>
</feature>
<dbReference type="Gene3D" id="1.25.10.10">
    <property type="entry name" value="Leucine-rich Repeat Variant"/>
    <property type="match status" value="1"/>
</dbReference>
<feature type="region of interest" description="Disordered" evidence="1">
    <location>
        <begin position="589"/>
        <end position="629"/>
    </location>
</feature>
<dbReference type="Gene3D" id="3.30.200.20">
    <property type="entry name" value="Phosphorylase Kinase, domain 1"/>
    <property type="match status" value="1"/>
</dbReference>
<dbReference type="Gene3D" id="1.10.510.10">
    <property type="entry name" value="Transferase(Phosphotransferase) domain 1"/>
    <property type="match status" value="1"/>
</dbReference>
<accession>A0A1J4KR73</accession>
<dbReference type="GeneID" id="94834621"/>
<evidence type="ECO:0000313" key="3">
    <source>
        <dbReference type="EMBL" id="OHT12300.1"/>
    </source>
</evidence>